<comment type="caution">
    <text evidence="1">The sequence shown here is derived from an EMBL/GenBank/DDBJ whole genome shotgun (WGS) entry which is preliminary data.</text>
</comment>
<evidence type="ECO:0000313" key="2">
    <source>
        <dbReference type="Proteomes" id="UP000011134"/>
    </source>
</evidence>
<gene>
    <name evidence="1" type="ORF">C942_02335</name>
</gene>
<dbReference type="OrthoDB" id="7025252at2"/>
<sequence>MKNSNYGVILPSHISYEPISEEAFKASCYLLLMDIERLVAWAFGESHGTSVHFTPDREEEWIGSEEQQVKLFASEFWKTMNPVYAYAERGEQGNMMHDDTLGYLVQVLPAVFGIREYNGEVDWVCETLIYKALARLKLDTGRDLDEDEVEVELVTYCSGWLPLAHHKHLTLQEMAILAGAKNIRSIRNATYDKKNPLRVIKENRNVLVTVEEAKRWLAQKSKFIPSPC</sequence>
<name>L8JAN3_9GAMM</name>
<accession>L8JAN3</accession>
<dbReference type="Proteomes" id="UP000011134">
    <property type="component" value="Unassembled WGS sequence"/>
</dbReference>
<dbReference type="AlphaFoldDB" id="L8JAN3"/>
<dbReference type="PATRIC" id="fig|1056511.3.peg.3410"/>
<proteinExistence type="predicted"/>
<evidence type="ECO:0000313" key="1">
    <source>
        <dbReference type="EMBL" id="ELR64522.1"/>
    </source>
</evidence>
<protein>
    <submittedName>
        <fullName evidence="1">Uncharacterized protein</fullName>
    </submittedName>
</protein>
<organism evidence="1 2">
    <name type="scientific">Photobacterium marinum</name>
    <dbReference type="NCBI Taxonomy" id="1056511"/>
    <lineage>
        <taxon>Bacteria</taxon>
        <taxon>Pseudomonadati</taxon>
        <taxon>Pseudomonadota</taxon>
        <taxon>Gammaproteobacteria</taxon>
        <taxon>Vibrionales</taxon>
        <taxon>Vibrionaceae</taxon>
        <taxon>Photobacterium</taxon>
    </lineage>
</organism>
<dbReference type="RefSeq" id="WP_007467794.1">
    <property type="nucleotide sequence ID" value="NZ_AMZO01000025.1"/>
</dbReference>
<dbReference type="EMBL" id="AMZO01000025">
    <property type="protein sequence ID" value="ELR64522.1"/>
    <property type="molecule type" value="Genomic_DNA"/>
</dbReference>
<keyword evidence="2" id="KW-1185">Reference proteome</keyword>
<reference evidence="1 2" key="1">
    <citation type="submission" date="2012-12" db="EMBL/GenBank/DDBJ databases">
        <title>Genome Assembly of Photobacterium sp. AK15.</title>
        <authorList>
            <person name="Khatri I."/>
            <person name="Vaidya B."/>
            <person name="Srinivas T.N.R."/>
            <person name="Subramanian S."/>
            <person name="Pinnaka A."/>
        </authorList>
    </citation>
    <scope>NUCLEOTIDE SEQUENCE [LARGE SCALE GENOMIC DNA]</scope>
    <source>
        <strain evidence="1 2">AK15</strain>
    </source>
</reference>